<dbReference type="PROSITE" id="PS50908">
    <property type="entry name" value="RWD"/>
    <property type="match status" value="1"/>
</dbReference>
<reference evidence="2" key="2">
    <citation type="submission" date="2023-05" db="EMBL/GenBank/DDBJ databases">
        <authorList>
            <person name="Fouks B."/>
        </authorList>
    </citation>
    <scope>NUCLEOTIDE SEQUENCE</scope>
    <source>
        <strain evidence="2">Stay&amp;Tobe</strain>
        <tissue evidence="2">Testes</tissue>
    </source>
</reference>
<dbReference type="SUPFAM" id="SSF54495">
    <property type="entry name" value="UBC-like"/>
    <property type="match status" value="1"/>
</dbReference>
<gene>
    <name evidence="2" type="ORF">L9F63_000791</name>
</gene>
<dbReference type="InterPro" id="IPR010541">
    <property type="entry name" value="Prp3_C"/>
</dbReference>
<dbReference type="CDD" id="cd23829">
    <property type="entry name" value="RWD_RWDD2"/>
    <property type="match status" value="1"/>
</dbReference>
<name>A0AAD8AL51_DIPPU</name>
<reference evidence="2" key="1">
    <citation type="journal article" date="2023" name="IScience">
        <title>Live-bearing cockroach genome reveals convergent evolutionary mechanisms linked to viviparity in insects and beyond.</title>
        <authorList>
            <person name="Fouks B."/>
            <person name="Harrison M.C."/>
            <person name="Mikhailova A.A."/>
            <person name="Marchal E."/>
            <person name="English S."/>
            <person name="Carruthers M."/>
            <person name="Jennings E.C."/>
            <person name="Chiamaka E.L."/>
            <person name="Frigard R.A."/>
            <person name="Pippel M."/>
            <person name="Attardo G.M."/>
            <person name="Benoit J.B."/>
            <person name="Bornberg-Bauer E."/>
            <person name="Tobe S.S."/>
        </authorList>
    </citation>
    <scope>NUCLEOTIDE SEQUENCE</scope>
    <source>
        <strain evidence="2">Stay&amp;Tobe</strain>
    </source>
</reference>
<evidence type="ECO:0000313" key="2">
    <source>
        <dbReference type="EMBL" id="KAJ9601056.1"/>
    </source>
</evidence>
<dbReference type="Pfam" id="PF06544">
    <property type="entry name" value="Prp3_C"/>
    <property type="match status" value="1"/>
</dbReference>
<keyword evidence="3" id="KW-1185">Reference proteome</keyword>
<dbReference type="InterPro" id="IPR016135">
    <property type="entry name" value="UBQ-conjugating_enzyme/RWD"/>
</dbReference>
<dbReference type="InterPro" id="IPR059181">
    <property type="entry name" value="RWDD2A-B_C"/>
</dbReference>
<protein>
    <recommendedName>
        <fullName evidence="1">RWD domain-containing protein</fullName>
    </recommendedName>
</protein>
<accession>A0AAD8AL51</accession>
<proteinExistence type="predicted"/>
<dbReference type="PANTHER" id="PTHR15955">
    <property type="entry name" value="RWD DOMAIN CONTAINING PROTEIN 2"/>
    <property type="match status" value="1"/>
</dbReference>
<dbReference type="InterPro" id="IPR017359">
    <property type="entry name" value="Phi-like"/>
</dbReference>
<feature type="domain" description="RWD" evidence="1">
    <location>
        <begin position="44"/>
        <end position="162"/>
    </location>
</feature>
<dbReference type="InterPro" id="IPR006575">
    <property type="entry name" value="RWD_dom"/>
</dbReference>
<dbReference type="SMART" id="SM00591">
    <property type="entry name" value="RWD"/>
    <property type="match status" value="1"/>
</dbReference>
<comment type="caution">
    <text evidence="2">The sequence shown here is derived from an EMBL/GenBank/DDBJ whole genome shotgun (WGS) entry which is preliminary data.</text>
</comment>
<dbReference type="Pfam" id="PF05773">
    <property type="entry name" value="RWD"/>
    <property type="match status" value="1"/>
</dbReference>
<dbReference type="Proteomes" id="UP001233999">
    <property type="component" value="Unassembled WGS sequence"/>
</dbReference>
<dbReference type="CDD" id="cd24163">
    <property type="entry name" value="RWDD2_C"/>
    <property type="match status" value="1"/>
</dbReference>
<sequence>MSFDEDTACVWKDNECLDFKELEEQIAQIVDNGNLEEMLRIQLSELEMLQSMFSNPGEFSVYDHSVIADINEFVDGKSTVYPPQLDFTISLFIDKAKLEVCVNLPHDYPANEPDIYVRSDKLDRNQQHTLNSDLANYISTLDRGEICICSAISWLQENASRYHVESNPIANTEPTVNLNDENDSNFTRLWIYSHHIYSKVKRREILDLANEFNITGFCLPGRPGIICAEGLARDCNEWWQKVKCMNWKKIMCKKKEITNINSNSIDSLRKFPTFQEISFDCGKSKSMEYHMDMGELYRYLAEHNCSYVFKDYFGVDGRTSTNSQH</sequence>
<dbReference type="PANTHER" id="PTHR15955:SF8">
    <property type="entry name" value="RWD DOMAIN-CONTAINING PROTEIN 2B-RELATED"/>
    <property type="match status" value="1"/>
</dbReference>
<dbReference type="EMBL" id="JASPKZ010000037">
    <property type="protein sequence ID" value="KAJ9601056.1"/>
    <property type="molecule type" value="Genomic_DNA"/>
</dbReference>
<evidence type="ECO:0000259" key="1">
    <source>
        <dbReference type="PROSITE" id="PS50908"/>
    </source>
</evidence>
<dbReference type="PIRSF" id="PIRSF038021">
    <property type="entry name" value="UCP038021_RWDD2"/>
    <property type="match status" value="1"/>
</dbReference>
<dbReference type="Gene3D" id="3.10.110.10">
    <property type="entry name" value="Ubiquitin Conjugating Enzyme"/>
    <property type="match status" value="1"/>
</dbReference>
<dbReference type="AlphaFoldDB" id="A0AAD8AL51"/>
<evidence type="ECO:0000313" key="3">
    <source>
        <dbReference type="Proteomes" id="UP001233999"/>
    </source>
</evidence>
<organism evidence="2 3">
    <name type="scientific">Diploptera punctata</name>
    <name type="common">Pacific beetle cockroach</name>
    <dbReference type="NCBI Taxonomy" id="6984"/>
    <lineage>
        <taxon>Eukaryota</taxon>
        <taxon>Metazoa</taxon>
        <taxon>Ecdysozoa</taxon>
        <taxon>Arthropoda</taxon>
        <taxon>Hexapoda</taxon>
        <taxon>Insecta</taxon>
        <taxon>Pterygota</taxon>
        <taxon>Neoptera</taxon>
        <taxon>Polyneoptera</taxon>
        <taxon>Dictyoptera</taxon>
        <taxon>Blattodea</taxon>
        <taxon>Blaberoidea</taxon>
        <taxon>Blaberidae</taxon>
        <taxon>Diplopterinae</taxon>
        <taxon>Diploptera</taxon>
    </lineage>
</organism>